<feature type="non-terminal residue" evidence="1">
    <location>
        <position position="65"/>
    </location>
</feature>
<name>A0A227GHL4_VIBPH</name>
<organism evidence="1 2">
    <name type="scientific">Vibrio parahaemolyticus</name>
    <dbReference type="NCBI Taxonomy" id="670"/>
    <lineage>
        <taxon>Bacteria</taxon>
        <taxon>Pseudomonadati</taxon>
        <taxon>Pseudomonadota</taxon>
        <taxon>Gammaproteobacteria</taxon>
        <taxon>Vibrionales</taxon>
        <taxon>Vibrionaceae</taxon>
        <taxon>Vibrio</taxon>
    </lineage>
</organism>
<dbReference type="EMBL" id="NIXT01005710">
    <property type="protein sequence ID" value="OXD92988.1"/>
    <property type="molecule type" value="Genomic_DNA"/>
</dbReference>
<comment type="caution">
    <text evidence="1">The sequence shown here is derived from an EMBL/GenBank/DDBJ whole genome shotgun (WGS) entry which is preliminary data.</text>
</comment>
<gene>
    <name evidence="1" type="ORF">CA163_40095</name>
</gene>
<evidence type="ECO:0000313" key="2">
    <source>
        <dbReference type="Proteomes" id="UP000214596"/>
    </source>
</evidence>
<accession>A0A227GHL4</accession>
<reference evidence="1 2" key="1">
    <citation type="journal article" date="2017" name="Appl. Environ. Microbiol.">
        <title>Parallel evolution of two clades of a major Atlantic endemic Vibrio parahaemolyticus pathogen lineage by independent acquisition of related pathogenicity islands.</title>
        <authorList>
            <person name="Xu F."/>
            <person name="Gonzalez-Escalona N."/>
            <person name="Drees K.P."/>
            <person name="Sebra R.P."/>
            <person name="Cooper V.S."/>
            <person name="Jones S.H."/>
            <person name="Whistler C.A."/>
        </authorList>
    </citation>
    <scope>NUCLEOTIDE SEQUENCE [LARGE SCALE GENOMIC DNA]</scope>
    <source>
        <strain evidence="1 2">MAVP-3</strain>
    </source>
</reference>
<proteinExistence type="predicted"/>
<dbReference type="Proteomes" id="UP000214596">
    <property type="component" value="Unassembled WGS sequence"/>
</dbReference>
<dbReference type="AlphaFoldDB" id="A0A227GHL4"/>
<protein>
    <submittedName>
        <fullName evidence="1">Uncharacterized protein</fullName>
    </submittedName>
</protein>
<sequence length="65" mass="7141">MTDIVVFGEDFGGLPSSTQHIVQRLATNHRILWVNSIGLRQPKPTGKDIQRLVSKISRVIGNTGS</sequence>
<evidence type="ECO:0000313" key="1">
    <source>
        <dbReference type="EMBL" id="OXD92988.1"/>
    </source>
</evidence>